<dbReference type="SUPFAM" id="SSF47413">
    <property type="entry name" value="lambda repressor-like DNA-binding domains"/>
    <property type="match status" value="1"/>
</dbReference>
<feature type="domain" description="HTH cro/C1-type" evidence="1">
    <location>
        <begin position="17"/>
        <end position="70"/>
    </location>
</feature>
<dbReference type="GO" id="GO:0003677">
    <property type="term" value="F:DNA binding"/>
    <property type="evidence" value="ECO:0007669"/>
    <property type="project" value="InterPro"/>
</dbReference>
<dbReference type="EMBL" id="QICL01000002">
    <property type="protein sequence ID" value="PXV68028.1"/>
    <property type="molecule type" value="Genomic_DNA"/>
</dbReference>
<organism evidence="2 3">
    <name type="scientific">Dysgonomonas alginatilytica</name>
    <dbReference type="NCBI Taxonomy" id="1605892"/>
    <lineage>
        <taxon>Bacteria</taxon>
        <taxon>Pseudomonadati</taxon>
        <taxon>Bacteroidota</taxon>
        <taxon>Bacteroidia</taxon>
        <taxon>Bacteroidales</taxon>
        <taxon>Dysgonomonadaceae</taxon>
        <taxon>Dysgonomonas</taxon>
    </lineage>
</organism>
<dbReference type="Proteomes" id="UP000247973">
    <property type="component" value="Unassembled WGS sequence"/>
</dbReference>
<dbReference type="Gene3D" id="1.10.260.40">
    <property type="entry name" value="lambda repressor-like DNA-binding domains"/>
    <property type="match status" value="1"/>
</dbReference>
<dbReference type="Pfam" id="PF01381">
    <property type="entry name" value="HTH_3"/>
    <property type="match status" value="1"/>
</dbReference>
<dbReference type="PROSITE" id="PS50943">
    <property type="entry name" value="HTH_CROC1"/>
    <property type="match status" value="1"/>
</dbReference>
<dbReference type="SMART" id="SM00530">
    <property type="entry name" value="HTH_XRE"/>
    <property type="match status" value="1"/>
</dbReference>
<name>A0A2V3PVA6_9BACT</name>
<reference evidence="2 3" key="1">
    <citation type="submission" date="2018-03" db="EMBL/GenBank/DDBJ databases">
        <title>Genomic Encyclopedia of Archaeal and Bacterial Type Strains, Phase II (KMG-II): from individual species to whole genera.</title>
        <authorList>
            <person name="Goeker M."/>
        </authorList>
    </citation>
    <scope>NUCLEOTIDE SEQUENCE [LARGE SCALE GENOMIC DNA]</scope>
    <source>
        <strain evidence="2 3">DSM 100214</strain>
    </source>
</reference>
<gene>
    <name evidence="2" type="ORF">CLV62_10258</name>
</gene>
<keyword evidence="3" id="KW-1185">Reference proteome</keyword>
<dbReference type="AlphaFoldDB" id="A0A2V3PVA6"/>
<dbReference type="InterPro" id="IPR010982">
    <property type="entry name" value="Lambda_DNA-bd_dom_sf"/>
</dbReference>
<dbReference type="OrthoDB" id="674774at2"/>
<sequence>METLDKKEKNTHHGHAVKRFRHTLGKKQEALAIELGMSQAMVSMYESKKVIEDDMIEKFAEVLGVAPQLIKDLEEDPVTLIFENNHNNEKLNQAYFIEDHSSNQFNPVDKIVELCEKLLEKEQEKIALLEKLLKERN</sequence>
<dbReference type="InterPro" id="IPR001387">
    <property type="entry name" value="Cro/C1-type_HTH"/>
</dbReference>
<proteinExistence type="predicted"/>
<dbReference type="CDD" id="cd00093">
    <property type="entry name" value="HTH_XRE"/>
    <property type="match status" value="1"/>
</dbReference>
<evidence type="ECO:0000259" key="1">
    <source>
        <dbReference type="PROSITE" id="PS50943"/>
    </source>
</evidence>
<evidence type="ECO:0000313" key="2">
    <source>
        <dbReference type="EMBL" id="PXV68028.1"/>
    </source>
</evidence>
<evidence type="ECO:0000313" key="3">
    <source>
        <dbReference type="Proteomes" id="UP000247973"/>
    </source>
</evidence>
<accession>A0A2V3PVA6</accession>
<comment type="caution">
    <text evidence="2">The sequence shown here is derived from an EMBL/GenBank/DDBJ whole genome shotgun (WGS) entry which is preliminary data.</text>
</comment>
<protein>
    <submittedName>
        <fullName evidence="2">Helix-turn-helix protein</fullName>
    </submittedName>
</protein>
<dbReference type="RefSeq" id="WP_110309318.1">
    <property type="nucleotide sequence ID" value="NZ_QICL01000002.1"/>
</dbReference>